<evidence type="ECO:0000313" key="2">
    <source>
        <dbReference type="EMBL" id="GBF07237.1"/>
    </source>
</evidence>
<comment type="caution">
    <text evidence="2">The sequence shown here is derived from an EMBL/GenBank/DDBJ whole genome shotgun (WGS) entry which is preliminary data.</text>
</comment>
<dbReference type="EMBL" id="BFAG01000013">
    <property type="protein sequence ID" value="GBF07237.1"/>
    <property type="molecule type" value="Genomic_DNA"/>
</dbReference>
<feature type="compositionally biased region" description="Basic and acidic residues" evidence="1">
    <location>
        <begin position="53"/>
        <end position="62"/>
    </location>
</feature>
<evidence type="ECO:0000313" key="3">
    <source>
        <dbReference type="Proteomes" id="UP000236569"/>
    </source>
</evidence>
<keyword evidence="3" id="KW-1185">Reference proteome</keyword>
<dbReference type="AlphaFoldDB" id="A0A2I9DW83"/>
<sequence length="62" mass="6716">MTGPFPDEPHPAQTPDEERGEVVISGLDTGPGLNERENVSPTDELVSLQPLLPHKEPEDEDG</sequence>
<dbReference type="OrthoDB" id="74054at2"/>
<reference evidence="3" key="1">
    <citation type="submission" date="2018-01" db="EMBL/GenBank/DDBJ databases">
        <title>Draft Genome Sequence of the Radioresistant Bacterium Deinococcus aerius TR0125, Isolated from the Higher Atmosphere above Japan.</title>
        <authorList>
            <person name="Satoh K."/>
            <person name="Arai H."/>
            <person name="Sanzen T."/>
            <person name="Kawaguchi Y."/>
            <person name="Hayashi H."/>
            <person name="Yokobori S."/>
            <person name="Yamagishi A."/>
            <person name="Oono Y."/>
            <person name="Narumi I."/>
        </authorList>
    </citation>
    <scope>NUCLEOTIDE SEQUENCE [LARGE SCALE GENOMIC DNA]</scope>
    <source>
        <strain evidence="3">TR0125</strain>
    </source>
</reference>
<accession>A0A2I9DW83</accession>
<proteinExistence type="predicted"/>
<evidence type="ECO:0000256" key="1">
    <source>
        <dbReference type="SAM" id="MobiDB-lite"/>
    </source>
</evidence>
<organism evidence="2 3">
    <name type="scientific">Deinococcus aerius</name>
    <dbReference type="NCBI Taxonomy" id="200253"/>
    <lineage>
        <taxon>Bacteria</taxon>
        <taxon>Thermotogati</taxon>
        <taxon>Deinococcota</taxon>
        <taxon>Deinococci</taxon>
        <taxon>Deinococcales</taxon>
        <taxon>Deinococcaceae</taxon>
        <taxon>Deinococcus</taxon>
    </lineage>
</organism>
<gene>
    <name evidence="2" type="ORF">DAERI_130067</name>
</gene>
<dbReference type="Proteomes" id="UP000236569">
    <property type="component" value="Unassembled WGS sequence"/>
</dbReference>
<protein>
    <submittedName>
        <fullName evidence="2">Uncharacterized protein</fullName>
    </submittedName>
</protein>
<dbReference type="RefSeq" id="WP_103130567.1">
    <property type="nucleotide sequence ID" value="NZ_BFAG01000013.1"/>
</dbReference>
<feature type="region of interest" description="Disordered" evidence="1">
    <location>
        <begin position="1"/>
        <end position="62"/>
    </location>
</feature>
<name>A0A2I9DW83_9DEIO</name>